<dbReference type="RefSeq" id="WP_170036114.1">
    <property type="nucleotide sequence ID" value="NZ_JABDTL010000002.1"/>
</dbReference>
<dbReference type="InterPro" id="IPR016181">
    <property type="entry name" value="Acyl_CoA_acyltransferase"/>
</dbReference>
<evidence type="ECO:0000313" key="3">
    <source>
        <dbReference type="Proteomes" id="UP000582837"/>
    </source>
</evidence>
<feature type="domain" description="N-acetyltransferase" evidence="1">
    <location>
        <begin position="10"/>
        <end position="154"/>
    </location>
</feature>
<dbReference type="Pfam" id="PF13302">
    <property type="entry name" value="Acetyltransf_3"/>
    <property type="match status" value="1"/>
</dbReference>
<name>A0A841GLU5_9BACT</name>
<evidence type="ECO:0000259" key="1">
    <source>
        <dbReference type="PROSITE" id="PS51186"/>
    </source>
</evidence>
<comment type="caution">
    <text evidence="2">The sequence shown here is derived from an EMBL/GenBank/DDBJ whole genome shotgun (WGS) entry which is preliminary data.</text>
</comment>
<dbReference type="PROSITE" id="PS51186">
    <property type="entry name" value="GNAT"/>
    <property type="match status" value="1"/>
</dbReference>
<proteinExistence type="predicted"/>
<dbReference type="EMBL" id="JACHIA010000003">
    <property type="protein sequence ID" value="MBB6069751.1"/>
    <property type="molecule type" value="Genomic_DNA"/>
</dbReference>
<dbReference type="Gene3D" id="3.40.630.30">
    <property type="match status" value="1"/>
</dbReference>
<keyword evidence="3" id="KW-1185">Reference proteome</keyword>
<organism evidence="2 3">
    <name type="scientific">Longimicrobium terrae</name>
    <dbReference type="NCBI Taxonomy" id="1639882"/>
    <lineage>
        <taxon>Bacteria</taxon>
        <taxon>Pseudomonadati</taxon>
        <taxon>Gemmatimonadota</taxon>
        <taxon>Longimicrobiia</taxon>
        <taxon>Longimicrobiales</taxon>
        <taxon>Longimicrobiaceae</taxon>
        <taxon>Longimicrobium</taxon>
    </lineage>
</organism>
<sequence>MSGEPSTHSLPVDAVLSDDTVELRLIRILAPGDVSARPPEARFLSPALEYRFAIHRRADGLRVGRIHLRATSDPAILRAVGHAGYEVDEEHRRNGYAVRAVRLIAGLARTSGIAPLWTLIEPDNIASRRVVESAGFALVDEVDTRPEAMALGLGPRVCRYALASP</sequence>
<dbReference type="SUPFAM" id="SSF55729">
    <property type="entry name" value="Acyl-CoA N-acyltransferases (Nat)"/>
    <property type="match status" value="1"/>
</dbReference>
<accession>A0A841GLU5</accession>
<keyword evidence="2" id="KW-0808">Transferase</keyword>
<gene>
    <name evidence="2" type="ORF">HNQ61_001368</name>
</gene>
<dbReference type="GO" id="GO:0016747">
    <property type="term" value="F:acyltransferase activity, transferring groups other than amino-acyl groups"/>
    <property type="evidence" value="ECO:0007669"/>
    <property type="project" value="InterPro"/>
</dbReference>
<dbReference type="Proteomes" id="UP000582837">
    <property type="component" value="Unassembled WGS sequence"/>
</dbReference>
<dbReference type="PANTHER" id="PTHR39173:SF1">
    <property type="entry name" value="ACETYLTRANSFERASE"/>
    <property type="match status" value="1"/>
</dbReference>
<evidence type="ECO:0000313" key="2">
    <source>
        <dbReference type="EMBL" id="MBB6069751.1"/>
    </source>
</evidence>
<reference evidence="2 3" key="1">
    <citation type="submission" date="2020-08" db="EMBL/GenBank/DDBJ databases">
        <title>Genomic Encyclopedia of Type Strains, Phase IV (KMG-IV): sequencing the most valuable type-strain genomes for metagenomic binning, comparative biology and taxonomic classification.</title>
        <authorList>
            <person name="Goeker M."/>
        </authorList>
    </citation>
    <scope>NUCLEOTIDE SEQUENCE [LARGE SCALE GENOMIC DNA]</scope>
    <source>
        <strain evidence="2 3">DSM 29007</strain>
    </source>
</reference>
<dbReference type="InterPro" id="IPR000182">
    <property type="entry name" value="GNAT_dom"/>
</dbReference>
<protein>
    <submittedName>
        <fullName evidence="2">Putative acetyltransferase</fullName>
    </submittedName>
</protein>
<dbReference type="PANTHER" id="PTHR39173">
    <property type="entry name" value="ACETYLTRANSFERASE"/>
    <property type="match status" value="1"/>
</dbReference>
<dbReference type="AlphaFoldDB" id="A0A841GLU5"/>